<keyword evidence="10" id="KW-1185">Reference proteome</keyword>
<evidence type="ECO:0000313" key="9">
    <source>
        <dbReference type="EMBL" id="MBH5335584.1"/>
    </source>
</evidence>
<evidence type="ECO:0000256" key="1">
    <source>
        <dbReference type="ARBA" id="ARBA00011073"/>
    </source>
</evidence>
<comment type="similarity">
    <text evidence="1 5 6">Belongs to the peptidase S8 family.</text>
</comment>
<dbReference type="PROSITE" id="PS00136">
    <property type="entry name" value="SUBTILASE_ASP"/>
    <property type="match status" value="1"/>
</dbReference>
<dbReference type="Proteomes" id="UP000807371">
    <property type="component" value="Unassembled WGS sequence"/>
</dbReference>
<dbReference type="SUPFAM" id="SSF52743">
    <property type="entry name" value="Subtilisin-like"/>
    <property type="match status" value="1"/>
</dbReference>
<dbReference type="Gene3D" id="3.40.50.200">
    <property type="entry name" value="Peptidase S8/S53 domain"/>
    <property type="match status" value="1"/>
</dbReference>
<dbReference type="InterPro" id="IPR015500">
    <property type="entry name" value="Peptidase_S8_subtilisin-rel"/>
</dbReference>
<feature type="active site" description="Charge relay system" evidence="5">
    <location>
        <position position="296"/>
    </location>
</feature>
<dbReference type="InterPro" id="IPR034193">
    <property type="entry name" value="PCSK9_ProteinaseK-like"/>
</dbReference>
<feature type="compositionally biased region" description="Gly residues" evidence="7">
    <location>
        <begin position="1"/>
        <end position="14"/>
    </location>
</feature>
<comment type="caution">
    <text evidence="9">The sequence shown here is derived from an EMBL/GenBank/DDBJ whole genome shotgun (WGS) entry which is preliminary data.</text>
</comment>
<dbReference type="PROSITE" id="PS51892">
    <property type="entry name" value="SUBTILASE"/>
    <property type="match status" value="1"/>
</dbReference>
<dbReference type="CDD" id="cd04077">
    <property type="entry name" value="Peptidases_S8_PCSK9_ProteinaseK_like"/>
    <property type="match status" value="1"/>
</dbReference>
<evidence type="ECO:0000256" key="5">
    <source>
        <dbReference type="PROSITE-ProRule" id="PRU01240"/>
    </source>
</evidence>
<feature type="compositionally biased region" description="Low complexity" evidence="7">
    <location>
        <begin position="50"/>
        <end position="64"/>
    </location>
</feature>
<reference evidence="9 10" key="1">
    <citation type="submission" date="2020-09" db="EMBL/GenBank/DDBJ databases">
        <title>Biosynthesis of the nuclear factor of activated T cells inhibitor NFAT-133 and its congeners in Streptomyces pactum.</title>
        <authorList>
            <person name="Zhou W."/>
            <person name="Posri P."/>
            <person name="Abugrain M.E."/>
            <person name="Weisberg A.J."/>
            <person name="Chang J.H."/>
            <person name="Mahmud T."/>
        </authorList>
    </citation>
    <scope>NUCLEOTIDE SEQUENCE [LARGE SCALE GENOMIC DNA]</scope>
    <source>
        <strain evidence="9 10">ATCC 27456</strain>
    </source>
</reference>
<dbReference type="PANTHER" id="PTHR43806">
    <property type="entry name" value="PEPTIDASE S8"/>
    <property type="match status" value="1"/>
</dbReference>
<dbReference type="InterPro" id="IPR023828">
    <property type="entry name" value="Peptidase_S8_Ser-AS"/>
</dbReference>
<keyword evidence="2 5" id="KW-0645">Protease</keyword>
<feature type="domain" description="Peptidase S8/S53" evidence="8">
    <location>
        <begin position="102"/>
        <end position="329"/>
    </location>
</feature>
<feature type="active site" description="Charge relay system" evidence="5">
    <location>
        <position position="111"/>
    </location>
</feature>
<dbReference type="InterPro" id="IPR022398">
    <property type="entry name" value="Peptidase_S8_His-AS"/>
</dbReference>
<evidence type="ECO:0000256" key="7">
    <source>
        <dbReference type="SAM" id="MobiDB-lite"/>
    </source>
</evidence>
<feature type="compositionally biased region" description="Polar residues" evidence="7">
    <location>
        <begin position="23"/>
        <end position="36"/>
    </location>
</feature>
<dbReference type="PROSITE" id="PS00138">
    <property type="entry name" value="SUBTILASE_SER"/>
    <property type="match status" value="1"/>
</dbReference>
<feature type="active site" description="Charge relay system" evidence="5">
    <location>
        <position position="145"/>
    </location>
</feature>
<keyword evidence="3 5" id="KW-0378">Hydrolase</keyword>
<dbReference type="PROSITE" id="PS00137">
    <property type="entry name" value="SUBTILASE_HIS"/>
    <property type="match status" value="1"/>
</dbReference>
<evidence type="ECO:0000256" key="4">
    <source>
        <dbReference type="ARBA" id="ARBA00022825"/>
    </source>
</evidence>
<dbReference type="Pfam" id="PF00082">
    <property type="entry name" value="Peptidase_S8"/>
    <property type="match status" value="1"/>
</dbReference>
<evidence type="ECO:0000256" key="6">
    <source>
        <dbReference type="RuleBase" id="RU003355"/>
    </source>
</evidence>
<gene>
    <name evidence="9" type="ORF">IHE55_12555</name>
</gene>
<evidence type="ECO:0000256" key="3">
    <source>
        <dbReference type="ARBA" id="ARBA00022801"/>
    </source>
</evidence>
<dbReference type="InterPro" id="IPR050131">
    <property type="entry name" value="Peptidase_S8_subtilisin-like"/>
</dbReference>
<sequence length="350" mass="34450">MRGAAGGGSDGAGQAGSPAVTRGRSTTAGRPTTGSLPTVDGRPATGSRPTPGSHGASHTTTGGPAATGGAGGLPGPAAGWGLDRIDQPYLPLDGRFGVVGTGDGVRVHVLDSGIDFGHPEFAGGRAVPGYDGVGDGRRGADCHGHGTHVAGTIGGATHGVARGVTLVSVRVLDCANRTPVSRMIEGLDWVAHDARQPGVLNASLGTDHVSPALDTAVDNLAVRGVLPVVSAGNDGADACRYSPAGARRALTVGASDRTDTASAISNYGPCVDLYAPGEDIVSARSGGGRTTLSGTSMAGPHVAGAAALALGAHPAAHAERIRGRLIGRATPDVLDVPPASPNRLLYTGGL</sequence>
<dbReference type="EMBL" id="JACYXC010000001">
    <property type="protein sequence ID" value="MBH5335584.1"/>
    <property type="molecule type" value="Genomic_DNA"/>
</dbReference>
<accession>A0ABS0NKF1</accession>
<name>A0ABS0NKF1_9ACTN</name>
<dbReference type="PRINTS" id="PR00723">
    <property type="entry name" value="SUBTILISIN"/>
</dbReference>
<evidence type="ECO:0000313" key="10">
    <source>
        <dbReference type="Proteomes" id="UP000807371"/>
    </source>
</evidence>
<protein>
    <submittedName>
        <fullName evidence="9">S8 family peptidase</fullName>
    </submittedName>
</protein>
<dbReference type="InterPro" id="IPR036852">
    <property type="entry name" value="Peptidase_S8/S53_dom_sf"/>
</dbReference>
<dbReference type="InterPro" id="IPR023827">
    <property type="entry name" value="Peptidase_S8_Asp-AS"/>
</dbReference>
<dbReference type="InterPro" id="IPR000209">
    <property type="entry name" value="Peptidase_S8/S53_dom"/>
</dbReference>
<organism evidence="9 10">
    <name type="scientific">Streptomyces pactum</name>
    <dbReference type="NCBI Taxonomy" id="68249"/>
    <lineage>
        <taxon>Bacteria</taxon>
        <taxon>Bacillati</taxon>
        <taxon>Actinomycetota</taxon>
        <taxon>Actinomycetes</taxon>
        <taxon>Kitasatosporales</taxon>
        <taxon>Streptomycetaceae</taxon>
        <taxon>Streptomyces</taxon>
    </lineage>
</organism>
<feature type="region of interest" description="Disordered" evidence="7">
    <location>
        <begin position="1"/>
        <end position="79"/>
    </location>
</feature>
<evidence type="ECO:0000256" key="2">
    <source>
        <dbReference type="ARBA" id="ARBA00022670"/>
    </source>
</evidence>
<feature type="compositionally biased region" description="Gly residues" evidence="7">
    <location>
        <begin position="65"/>
        <end position="74"/>
    </location>
</feature>
<evidence type="ECO:0000259" key="8">
    <source>
        <dbReference type="Pfam" id="PF00082"/>
    </source>
</evidence>
<dbReference type="PANTHER" id="PTHR43806:SF11">
    <property type="entry name" value="CEREVISIN-RELATED"/>
    <property type="match status" value="1"/>
</dbReference>
<proteinExistence type="inferred from homology"/>
<keyword evidence="4 5" id="KW-0720">Serine protease</keyword>